<dbReference type="Pfam" id="PF01400">
    <property type="entry name" value="Astacin"/>
    <property type="match status" value="1"/>
</dbReference>
<keyword evidence="6 13" id="KW-0732">Signal</keyword>
<dbReference type="AlphaFoldDB" id="E3N015"/>
<dbReference type="SMART" id="SM00042">
    <property type="entry name" value="CUB"/>
    <property type="match status" value="1"/>
</dbReference>
<name>E3N015_CAERE</name>
<evidence type="ECO:0000256" key="8">
    <source>
        <dbReference type="ARBA" id="ARBA00022833"/>
    </source>
</evidence>
<evidence type="ECO:0000256" key="2">
    <source>
        <dbReference type="ARBA" id="ARBA00022525"/>
    </source>
</evidence>
<keyword evidence="8 15" id="KW-0862">Zinc</keyword>
<gene>
    <name evidence="19" type="ORF">CRE_08443</name>
</gene>
<dbReference type="PROSITE" id="PS00022">
    <property type="entry name" value="EGF_1"/>
    <property type="match status" value="1"/>
</dbReference>
<feature type="chain" id="PRO_5005127870" description="Zinc metalloproteinase" evidence="13 16">
    <location>
        <begin position="23"/>
        <end position="444"/>
    </location>
</feature>
<evidence type="ECO:0000256" key="10">
    <source>
        <dbReference type="ARBA" id="ARBA00023145"/>
    </source>
</evidence>
<dbReference type="MEROPS" id="M12.A25"/>
<comment type="caution">
    <text evidence="14">Lacks conserved residue(s) required for the propagation of feature annotation.</text>
</comment>
<dbReference type="OrthoDB" id="5913174at2759"/>
<dbReference type="SUPFAM" id="SSF49854">
    <property type="entry name" value="Spermadhesin, CUB domain"/>
    <property type="match status" value="1"/>
</dbReference>
<keyword evidence="5 15" id="KW-0479">Metal-binding</keyword>
<feature type="binding site" evidence="15">
    <location>
        <position position="191"/>
    </location>
    <ligand>
        <name>Zn(2+)</name>
        <dbReference type="ChEBI" id="CHEBI:29105"/>
        <note>catalytic</note>
    </ligand>
</feature>
<dbReference type="PROSITE" id="PS01186">
    <property type="entry name" value="EGF_2"/>
    <property type="match status" value="1"/>
</dbReference>
<dbReference type="PANTHER" id="PTHR10127">
    <property type="entry name" value="DISCOIDIN, CUB, EGF, LAMININ , AND ZINC METALLOPROTEASE DOMAIN CONTAINING"/>
    <property type="match status" value="1"/>
</dbReference>
<evidence type="ECO:0000256" key="15">
    <source>
        <dbReference type="PROSITE-ProRule" id="PRU01211"/>
    </source>
</evidence>
<dbReference type="Gene3D" id="3.40.390.10">
    <property type="entry name" value="Collagenase (Catalytic Domain)"/>
    <property type="match status" value="1"/>
</dbReference>
<dbReference type="STRING" id="31234.E3N015"/>
<dbReference type="PROSITE" id="PS01180">
    <property type="entry name" value="CUB"/>
    <property type="match status" value="1"/>
</dbReference>
<evidence type="ECO:0000256" key="1">
    <source>
        <dbReference type="ARBA" id="ARBA00004613"/>
    </source>
</evidence>
<keyword evidence="3" id="KW-0245">EGF-like domain</keyword>
<comment type="subcellular location">
    <subcellularLocation>
        <location evidence="1 13">Secreted</location>
    </subcellularLocation>
</comment>
<organism evidence="20">
    <name type="scientific">Caenorhabditis remanei</name>
    <name type="common">Caenorhabditis vulgaris</name>
    <dbReference type="NCBI Taxonomy" id="31234"/>
    <lineage>
        <taxon>Eukaryota</taxon>
        <taxon>Metazoa</taxon>
        <taxon>Ecdysozoa</taxon>
        <taxon>Nematoda</taxon>
        <taxon>Chromadorea</taxon>
        <taxon>Rhabditida</taxon>
        <taxon>Rhabditina</taxon>
        <taxon>Rhabditomorpha</taxon>
        <taxon>Rhabditoidea</taxon>
        <taxon>Rhabditidae</taxon>
        <taxon>Peloderinae</taxon>
        <taxon>Caenorhabditis</taxon>
    </lineage>
</organism>
<keyword evidence="7 15" id="KW-0378">Hydrolase</keyword>
<dbReference type="OMA" id="HINDNQD"/>
<dbReference type="PROSITE" id="PS51864">
    <property type="entry name" value="ASTACIN"/>
    <property type="match status" value="1"/>
</dbReference>
<evidence type="ECO:0000256" key="11">
    <source>
        <dbReference type="ARBA" id="ARBA00023157"/>
    </source>
</evidence>
<evidence type="ECO:0000259" key="18">
    <source>
        <dbReference type="PROSITE" id="PS51864"/>
    </source>
</evidence>
<evidence type="ECO:0000256" key="7">
    <source>
        <dbReference type="ARBA" id="ARBA00022801"/>
    </source>
</evidence>
<evidence type="ECO:0000256" key="4">
    <source>
        <dbReference type="ARBA" id="ARBA00022670"/>
    </source>
</evidence>
<dbReference type="InParanoid" id="E3N015"/>
<feature type="domain" description="Peptidase M12A" evidence="18">
    <location>
        <begin position="101"/>
        <end position="294"/>
    </location>
</feature>
<dbReference type="InterPro" id="IPR034035">
    <property type="entry name" value="Astacin-like_dom"/>
</dbReference>
<keyword evidence="4 15" id="KW-0645">Protease</keyword>
<dbReference type="InterPro" id="IPR006026">
    <property type="entry name" value="Peptidase_Metallo"/>
</dbReference>
<dbReference type="PIRSF" id="PIRSF036365">
    <property type="entry name" value="Astacin_nematoda"/>
    <property type="match status" value="1"/>
</dbReference>
<evidence type="ECO:0000256" key="12">
    <source>
        <dbReference type="ARBA" id="ARBA00023180"/>
    </source>
</evidence>
<proteinExistence type="predicted"/>
<dbReference type="Pfam" id="PF00431">
    <property type="entry name" value="CUB"/>
    <property type="match status" value="1"/>
</dbReference>
<dbReference type="SUPFAM" id="SSF55486">
    <property type="entry name" value="Metalloproteases ('zincins'), catalytic domain"/>
    <property type="match status" value="1"/>
</dbReference>
<reference evidence="19" key="1">
    <citation type="submission" date="2007-07" db="EMBL/GenBank/DDBJ databases">
        <title>PCAP assembly of the Caenorhabditis remanei genome.</title>
        <authorList>
            <consortium name="The Caenorhabditis remanei Sequencing Consortium"/>
            <person name="Wilson R.K."/>
        </authorList>
    </citation>
    <scope>NUCLEOTIDE SEQUENCE [LARGE SCALE GENOMIC DNA]</scope>
    <source>
        <strain evidence="19">PB4641</strain>
    </source>
</reference>
<dbReference type="GO" id="GO:0005576">
    <property type="term" value="C:extracellular region"/>
    <property type="evidence" value="ECO:0007669"/>
    <property type="project" value="UniProtKB-SubCell"/>
</dbReference>
<dbReference type="eggNOG" id="KOG3714">
    <property type="taxonomic scope" value="Eukaryota"/>
</dbReference>
<protein>
    <recommendedName>
        <fullName evidence="13">Zinc metalloproteinase</fullName>
    </recommendedName>
</protein>
<dbReference type="InterPro" id="IPR000742">
    <property type="entry name" value="EGF"/>
</dbReference>
<evidence type="ECO:0000256" key="16">
    <source>
        <dbReference type="RuleBase" id="RU361183"/>
    </source>
</evidence>
<dbReference type="Proteomes" id="UP000008281">
    <property type="component" value="Unassembled WGS sequence"/>
</dbReference>
<sequence>MYSLWFLFFILSGFLLPQRVFSINYNSNNDTERFLNERQILNELQAEIFGISLPPTNDENPYLFEGDVLLTEQQLDIIIDDVRAQLWAIKHPEDTMEKPKNRILTSDLSTRWTLPIPYYIDSGVNESIILPAIRHWEQETCIRFSRKNSKPSGNYLNFFQGSGCWSFIGMIGGEQNVSIGVGCHEFGFVAHEIAHALGAYHEHSRYNRDSYITLMPSNMVSGSSFQFIKLPSSNMTDYGVGYDYGSVMHYGSHDYSFNGLPTIITAEPMYENIIGQRVAPSFADVKKMNSAYCNAVCTKTLACSNGGYLDPNNCNTCKCPPGFSGKLCRAHPVSGPCGNQDLTASSTFASFNVSGRKTCYFLITAPLNQKVQIQHYTSVFHPIDVDTCKFDYIEIKYKTDFTKYGPRFCKGSVLPVTTSETNKMMIVYQGYDSNSFVRLRYRSI</sequence>
<keyword evidence="11" id="KW-1015">Disulfide bond</keyword>
<keyword evidence="20" id="KW-1185">Reference proteome</keyword>
<evidence type="ECO:0000256" key="6">
    <source>
        <dbReference type="ARBA" id="ARBA00022729"/>
    </source>
</evidence>
<keyword evidence="12" id="KW-0325">Glycoprotein</keyword>
<feature type="domain" description="CUB" evidence="17">
    <location>
        <begin position="337"/>
        <end position="444"/>
    </location>
</feature>
<dbReference type="Gene3D" id="2.60.120.290">
    <property type="entry name" value="Spermadhesin, CUB domain"/>
    <property type="match status" value="1"/>
</dbReference>
<evidence type="ECO:0000313" key="19">
    <source>
        <dbReference type="EMBL" id="EFP13189.1"/>
    </source>
</evidence>
<feature type="signal peptide" evidence="13 16">
    <location>
        <begin position="1"/>
        <end position="22"/>
    </location>
</feature>
<dbReference type="GO" id="GO:0006508">
    <property type="term" value="P:proteolysis"/>
    <property type="evidence" value="ECO:0007669"/>
    <property type="project" value="UniProtKB-KW"/>
</dbReference>
<evidence type="ECO:0000256" key="13">
    <source>
        <dbReference type="PIRNR" id="PIRNR036365"/>
    </source>
</evidence>
<keyword evidence="10" id="KW-0865">Zymogen</keyword>
<keyword evidence="9 15" id="KW-0482">Metalloprotease</keyword>
<evidence type="ECO:0000256" key="9">
    <source>
        <dbReference type="ARBA" id="ARBA00023049"/>
    </source>
</evidence>
<dbReference type="GO" id="GO:0004222">
    <property type="term" value="F:metalloendopeptidase activity"/>
    <property type="evidence" value="ECO:0007669"/>
    <property type="project" value="UniProtKB-UniRule"/>
</dbReference>
<dbReference type="InterPro" id="IPR001506">
    <property type="entry name" value="Peptidase_M12A"/>
</dbReference>
<evidence type="ECO:0000259" key="17">
    <source>
        <dbReference type="PROSITE" id="PS01180"/>
    </source>
</evidence>
<dbReference type="HOGENOM" id="CLU_017286_1_2_1"/>
<dbReference type="InterPro" id="IPR000859">
    <property type="entry name" value="CUB_dom"/>
</dbReference>
<dbReference type="InterPro" id="IPR024079">
    <property type="entry name" value="MetalloPept_cat_dom_sf"/>
</dbReference>
<evidence type="ECO:0000313" key="20">
    <source>
        <dbReference type="Proteomes" id="UP000008281"/>
    </source>
</evidence>
<dbReference type="EMBL" id="DS268503">
    <property type="protein sequence ID" value="EFP13189.1"/>
    <property type="molecule type" value="Genomic_DNA"/>
</dbReference>
<evidence type="ECO:0000256" key="5">
    <source>
        <dbReference type="ARBA" id="ARBA00022723"/>
    </source>
</evidence>
<accession>E3N015</accession>
<comment type="cofactor">
    <cofactor evidence="15 16">
        <name>Zn(2+)</name>
        <dbReference type="ChEBI" id="CHEBI:29105"/>
    </cofactor>
    <text evidence="15 16">Binds 1 zinc ion per subunit.</text>
</comment>
<dbReference type="CDD" id="cd04280">
    <property type="entry name" value="ZnMc_astacin_like"/>
    <property type="match status" value="1"/>
</dbReference>
<dbReference type="SMART" id="SM00235">
    <property type="entry name" value="ZnMc"/>
    <property type="match status" value="1"/>
</dbReference>
<feature type="binding site" evidence="15">
    <location>
        <position position="201"/>
    </location>
    <ligand>
        <name>Zn(2+)</name>
        <dbReference type="ChEBI" id="CHEBI:29105"/>
        <note>catalytic</note>
    </ligand>
</feature>
<dbReference type="InterPro" id="IPR017050">
    <property type="entry name" value="Metallopeptidase_nem"/>
</dbReference>
<dbReference type="GO" id="GO:0008270">
    <property type="term" value="F:zinc ion binding"/>
    <property type="evidence" value="ECO:0007669"/>
    <property type="project" value="UniProtKB-UniRule"/>
</dbReference>
<dbReference type="PANTHER" id="PTHR10127:SF877">
    <property type="entry name" value="ZINC METALLOPROTEINASE NAS-34"/>
    <property type="match status" value="1"/>
</dbReference>
<dbReference type="PRINTS" id="PR00480">
    <property type="entry name" value="ASTACIN"/>
</dbReference>
<dbReference type="InterPro" id="IPR035914">
    <property type="entry name" value="Sperma_CUB_dom_sf"/>
</dbReference>
<keyword evidence="2 13" id="KW-0964">Secreted</keyword>
<evidence type="ECO:0000256" key="14">
    <source>
        <dbReference type="PROSITE-ProRule" id="PRU00059"/>
    </source>
</evidence>
<evidence type="ECO:0000256" key="3">
    <source>
        <dbReference type="ARBA" id="ARBA00022536"/>
    </source>
</evidence>
<feature type="active site" evidence="15">
    <location>
        <position position="192"/>
    </location>
</feature>
<dbReference type="GO" id="GO:0018996">
    <property type="term" value="P:molting cycle, collagen and cuticulin-based cuticle"/>
    <property type="evidence" value="ECO:0007669"/>
    <property type="project" value="InterPro"/>
</dbReference>
<feature type="binding site" evidence="15">
    <location>
        <position position="195"/>
    </location>
    <ligand>
        <name>Zn(2+)</name>
        <dbReference type="ChEBI" id="CHEBI:29105"/>
        <note>catalytic</note>
    </ligand>
</feature>